<evidence type="ECO:0000313" key="2">
    <source>
        <dbReference type="EMBL" id="QDU88355.1"/>
    </source>
</evidence>
<organism evidence="2 3">
    <name type="scientific">Pirellulimonas nuda</name>
    <dbReference type="NCBI Taxonomy" id="2528009"/>
    <lineage>
        <taxon>Bacteria</taxon>
        <taxon>Pseudomonadati</taxon>
        <taxon>Planctomycetota</taxon>
        <taxon>Planctomycetia</taxon>
        <taxon>Pirellulales</taxon>
        <taxon>Lacipirellulaceae</taxon>
        <taxon>Pirellulimonas</taxon>
    </lineage>
</organism>
<reference evidence="2 3" key="1">
    <citation type="submission" date="2019-02" db="EMBL/GenBank/DDBJ databases">
        <title>Deep-cultivation of Planctomycetes and their phenomic and genomic characterization uncovers novel biology.</title>
        <authorList>
            <person name="Wiegand S."/>
            <person name="Jogler M."/>
            <person name="Boedeker C."/>
            <person name="Pinto D."/>
            <person name="Vollmers J."/>
            <person name="Rivas-Marin E."/>
            <person name="Kohn T."/>
            <person name="Peeters S.H."/>
            <person name="Heuer A."/>
            <person name="Rast P."/>
            <person name="Oberbeckmann S."/>
            <person name="Bunk B."/>
            <person name="Jeske O."/>
            <person name="Meyerdierks A."/>
            <person name="Storesund J.E."/>
            <person name="Kallscheuer N."/>
            <person name="Luecker S."/>
            <person name="Lage O.M."/>
            <person name="Pohl T."/>
            <person name="Merkel B.J."/>
            <person name="Hornburger P."/>
            <person name="Mueller R.-W."/>
            <person name="Bruemmer F."/>
            <person name="Labrenz M."/>
            <person name="Spormann A.M."/>
            <person name="Op den Camp H."/>
            <person name="Overmann J."/>
            <person name="Amann R."/>
            <person name="Jetten M.S.M."/>
            <person name="Mascher T."/>
            <person name="Medema M.H."/>
            <person name="Devos D.P."/>
            <person name="Kaster A.-K."/>
            <person name="Ovreas L."/>
            <person name="Rohde M."/>
            <person name="Galperin M.Y."/>
            <person name="Jogler C."/>
        </authorList>
    </citation>
    <scope>NUCLEOTIDE SEQUENCE [LARGE SCALE GENOMIC DNA]</scope>
    <source>
        <strain evidence="2 3">Pla175</strain>
    </source>
</reference>
<accession>A0A518DA46</accession>
<evidence type="ECO:0008006" key="4">
    <source>
        <dbReference type="Google" id="ProtNLM"/>
    </source>
</evidence>
<gene>
    <name evidence="2" type="ORF">Pla175_17300</name>
</gene>
<name>A0A518DA46_9BACT</name>
<dbReference type="NCBIfam" id="TIGR03000">
    <property type="entry name" value="plancto_dom_1"/>
    <property type="match status" value="2"/>
</dbReference>
<feature type="chain" id="PRO_5022167182" description="TIGR03000 domain-containing protein" evidence="1">
    <location>
        <begin position="25"/>
        <end position="341"/>
    </location>
</feature>
<keyword evidence="3" id="KW-1185">Reference proteome</keyword>
<protein>
    <recommendedName>
        <fullName evidence="4">TIGR03000 domain-containing protein</fullName>
    </recommendedName>
</protein>
<dbReference type="Proteomes" id="UP000317429">
    <property type="component" value="Chromosome"/>
</dbReference>
<keyword evidence="1" id="KW-0732">Signal</keyword>
<dbReference type="RefSeq" id="WP_145283189.1">
    <property type="nucleotide sequence ID" value="NZ_CP036291.1"/>
</dbReference>
<evidence type="ECO:0000313" key="3">
    <source>
        <dbReference type="Proteomes" id="UP000317429"/>
    </source>
</evidence>
<dbReference type="KEGG" id="pnd:Pla175_17300"/>
<dbReference type="OrthoDB" id="292627at2"/>
<dbReference type="EMBL" id="CP036291">
    <property type="protein sequence ID" value="QDU88355.1"/>
    <property type="molecule type" value="Genomic_DNA"/>
</dbReference>
<dbReference type="InterPro" id="IPR017460">
    <property type="entry name" value="CHP03000_planctomycetes"/>
</dbReference>
<dbReference type="AlphaFoldDB" id="A0A518DA46"/>
<feature type="signal peptide" evidence="1">
    <location>
        <begin position="1"/>
        <end position="24"/>
    </location>
</feature>
<evidence type="ECO:0000256" key="1">
    <source>
        <dbReference type="SAM" id="SignalP"/>
    </source>
</evidence>
<sequence length="341" mass="34775" precursor="true">MRKLTIGKLVVAFTMVLAVSTADAFWNSYGSYGSRGSYGGSASYGSSGSSGSYASHGSSSSYGSYASHGSSSSYGSHGGLIARIKARHASSGSYGSHGSSSSYGSHGVVTVSYGSNGSSSSYGSSGSYGSNASHGSYSSVGSSSAGSYGTVISESSSVVQPTYASSTATGSGTLSVNVPADAVVFVNGSRTTSTGTQRQYVSKGLAQGEDYAYEVRVEYELNGEKVVESKSATLTADASASLNFTASQPTPVTVAKAEATITKLTVRVPEGASITLAGAPTKQTGAEREFSTTRLANGQTWEDYRVQVELDGVVQQRTITLRGGDSQELVFNFGGDQIAAK</sequence>
<proteinExistence type="predicted"/>